<dbReference type="GO" id="GO:0005886">
    <property type="term" value="C:plasma membrane"/>
    <property type="evidence" value="ECO:0007669"/>
    <property type="project" value="TreeGrafter"/>
</dbReference>
<dbReference type="SUPFAM" id="SSF161111">
    <property type="entry name" value="Cation efflux protein transmembrane domain-like"/>
    <property type="match status" value="1"/>
</dbReference>
<dbReference type="AlphaFoldDB" id="A0A964FL21"/>
<keyword evidence="8" id="KW-1185">Reference proteome</keyword>
<proteinExistence type="predicted"/>
<feature type="transmembrane region" description="Helical" evidence="5">
    <location>
        <begin position="68"/>
        <end position="84"/>
    </location>
</feature>
<feature type="transmembrane region" description="Helical" evidence="5">
    <location>
        <begin position="36"/>
        <end position="56"/>
    </location>
</feature>
<dbReference type="Pfam" id="PF01545">
    <property type="entry name" value="Cation_efflux"/>
    <property type="match status" value="1"/>
</dbReference>
<sequence>MVVTTRAFPCVLGRRGVARQHKAKELEKLQKRQSKVLWIILIINAVMFVVEFSGGIKAASLSLTGDSLDMLGDALVYGCSLYVIQKGKKAQARSAILKGGIMFLTAIAVFARATYQLFAQTVPTVSLMSEIGILALIANLICFLLLIRHRNDNINMSSVWLCSRNDIIANTSVLLTAGLVFLTDSFLPDFILGLLLTVVFAQSAGKVLQKARAELI</sequence>
<dbReference type="Proteomes" id="UP000729733">
    <property type="component" value="Unassembled WGS sequence"/>
</dbReference>
<gene>
    <name evidence="7" type="ORF">I4641_21550</name>
</gene>
<comment type="subcellular location">
    <subcellularLocation>
        <location evidence="1">Membrane</location>
        <topology evidence="1">Multi-pass membrane protein</topology>
    </subcellularLocation>
</comment>
<feature type="transmembrane region" description="Helical" evidence="5">
    <location>
        <begin position="127"/>
        <end position="147"/>
    </location>
</feature>
<dbReference type="InterPro" id="IPR050681">
    <property type="entry name" value="CDF/SLC30A"/>
</dbReference>
<evidence type="ECO:0000256" key="3">
    <source>
        <dbReference type="ARBA" id="ARBA00022989"/>
    </source>
</evidence>
<feature type="transmembrane region" description="Helical" evidence="5">
    <location>
        <begin position="96"/>
        <end position="115"/>
    </location>
</feature>
<dbReference type="Gene3D" id="1.20.1510.10">
    <property type="entry name" value="Cation efflux protein transmembrane domain"/>
    <property type="match status" value="1"/>
</dbReference>
<dbReference type="InterPro" id="IPR058533">
    <property type="entry name" value="Cation_efflux_TM"/>
</dbReference>
<feature type="transmembrane region" description="Helical" evidence="5">
    <location>
        <begin position="190"/>
        <end position="208"/>
    </location>
</feature>
<dbReference type="GO" id="GO:0005385">
    <property type="term" value="F:zinc ion transmembrane transporter activity"/>
    <property type="evidence" value="ECO:0007669"/>
    <property type="project" value="TreeGrafter"/>
</dbReference>
<accession>A0A964FL21</accession>
<feature type="transmembrane region" description="Helical" evidence="5">
    <location>
        <begin position="167"/>
        <end position="184"/>
    </location>
</feature>
<evidence type="ECO:0000256" key="5">
    <source>
        <dbReference type="SAM" id="Phobius"/>
    </source>
</evidence>
<evidence type="ECO:0000256" key="2">
    <source>
        <dbReference type="ARBA" id="ARBA00022692"/>
    </source>
</evidence>
<protein>
    <submittedName>
        <fullName evidence="7">Cation transporter</fullName>
    </submittedName>
</protein>
<evidence type="ECO:0000313" key="8">
    <source>
        <dbReference type="Proteomes" id="UP000729733"/>
    </source>
</evidence>
<name>A0A964FL21_9CYAN</name>
<keyword evidence="3 5" id="KW-1133">Transmembrane helix</keyword>
<keyword evidence="4 5" id="KW-0472">Membrane</keyword>
<keyword evidence="2 5" id="KW-0812">Transmembrane</keyword>
<dbReference type="PANTHER" id="PTHR11562">
    <property type="entry name" value="CATION EFFLUX PROTEIN/ ZINC TRANSPORTER"/>
    <property type="match status" value="1"/>
</dbReference>
<evidence type="ECO:0000313" key="7">
    <source>
        <dbReference type="EMBL" id="MCC0179549.1"/>
    </source>
</evidence>
<comment type="caution">
    <text evidence="7">The sequence shown here is derived from an EMBL/GenBank/DDBJ whole genome shotgun (WGS) entry which is preliminary data.</text>
</comment>
<dbReference type="PANTHER" id="PTHR11562:SF17">
    <property type="entry name" value="RE54080P-RELATED"/>
    <property type="match status" value="1"/>
</dbReference>
<feature type="domain" description="Cation efflux protein transmembrane" evidence="6">
    <location>
        <begin position="37"/>
        <end position="215"/>
    </location>
</feature>
<reference evidence="7" key="1">
    <citation type="journal article" date="2021" name="Antonie Van Leeuwenhoek">
        <title>Draft genome and description of Waterburya agarophytonicola gen. nov. sp. nov. (Pleurocapsales, Cyanobacteria): a seaweed symbiont.</title>
        <authorList>
            <person name="Bonthond G."/>
            <person name="Shalygin S."/>
            <person name="Bayer T."/>
            <person name="Weinberger F."/>
        </authorList>
    </citation>
    <scope>NUCLEOTIDE SEQUENCE</scope>
    <source>
        <strain evidence="7">KI4</strain>
    </source>
</reference>
<organism evidence="7 8">
    <name type="scientific">Waterburya agarophytonicola KI4</name>
    <dbReference type="NCBI Taxonomy" id="2874699"/>
    <lineage>
        <taxon>Bacteria</taxon>
        <taxon>Bacillati</taxon>
        <taxon>Cyanobacteriota</taxon>
        <taxon>Cyanophyceae</taxon>
        <taxon>Pleurocapsales</taxon>
        <taxon>Hyellaceae</taxon>
        <taxon>Waterburya</taxon>
        <taxon>Waterburya agarophytonicola</taxon>
    </lineage>
</organism>
<evidence type="ECO:0000259" key="6">
    <source>
        <dbReference type="Pfam" id="PF01545"/>
    </source>
</evidence>
<dbReference type="InterPro" id="IPR027469">
    <property type="entry name" value="Cation_efflux_TMD_sf"/>
</dbReference>
<evidence type="ECO:0000256" key="4">
    <source>
        <dbReference type="ARBA" id="ARBA00023136"/>
    </source>
</evidence>
<dbReference type="EMBL" id="JADWDC010000092">
    <property type="protein sequence ID" value="MCC0179549.1"/>
    <property type="molecule type" value="Genomic_DNA"/>
</dbReference>
<evidence type="ECO:0000256" key="1">
    <source>
        <dbReference type="ARBA" id="ARBA00004141"/>
    </source>
</evidence>